<evidence type="ECO:0000313" key="4">
    <source>
        <dbReference type="EMBL" id="MQA20475.1"/>
    </source>
</evidence>
<sequence length="311" mass="32380">MVAVVKTAVSAVVFAIASLGSAQAAVLDLGLHGANVFSFTDFKAPSADVEGAIMAGRDVQLSSYSVNANNVDAFGHYSLIVGRDLKFTSGSIKNGDTFVGRTSNVTKQVDVYSKIQTGTAPVNMSSLAGKLTATSSSLSKLSTTGTATEQWGGLNIAGTKSTTGVEVFDLDAKTLSKVTYFNFSNLTAGSTLIMNISGDKGSFNGGYQGFENYNVLFNFYQATDLGIHTGVTGNILAPLASVNGGSGVIDGNVIVNSWSSSVQINADHFFKAVDVKGFSTPVPEPETYAMMLAGLGLVGFMARRRKQAAAR</sequence>
<organism evidence="4 5">
    <name type="scientific">Rugamonas rivuli</name>
    <dbReference type="NCBI Taxonomy" id="2743358"/>
    <lineage>
        <taxon>Bacteria</taxon>
        <taxon>Pseudomonadati</taxon>
        <taxon>Pseudomonadota</taxon>
        <taxon>Betaproteobacteria</taxon>
        <taxon>Burkholderiales</taxon>
        <taxon>Oxalobacteraceae</taxon>
        <taxon>Telluria group</taxon>
        <taxon>Rugamonas</taxon>
    </lineage>
</organism>
<dbReference type="Pfam" id="PF20597">
    <property type="entry name" value="pAdhesive_15"/>
    <property type="match status" value="1"/>
</dbReference>
<dbReference type="AlphaFoldDB" id="A0A843S7S2"/>
<gene>
    <name evidence="4" type="ORF">GEV01_13225</name>
</gene>
<name>A0A843S7S2_9BURK</name>
<proteinExistence type="predicted"/>
<evidence type="ECO:0000259" key="2">
    <source>
        <dbReference type="Pfam" id="PF07589"/>
    </source>
</evidence>
<reference evidence="4 5" key="1">
    <citation type="submission" date="2019-10" db="EMBL/GenBank/DDBJ databases">
        <title>Two novel species isolated from a subtropical stream in China.</title>
        <authorList>
            <person name="Lu H."/>
        </authorList>
    </citation>
    <scope>NUCLEOTIDE SEQUENCE [LARGE SCALE GENOMIC DNA]</scope>
    <source>
        <strain evidence="4 5">FT103W</strain>
    </source>
</reference>
<dbReference type="InterPro" id="IPR013424">
    <property type="entry name" value="Ice-binding_C"/>
</dbReference>
<dbReference type="Proteomes" id="UP000444318">
    <property type="component" value="Unassembled WGS sequence"/>
</dbReference>
<feature type="domain" description="Choice-of-anchor A" evidence="3">
    <location>
        <begin position="35"/>
        <end position="265"/>
    </location>
</feature>
<evidence type="ECO:0000259" key="3">
    <source>
        <dbReference type="Pfam" id="PF20597"/>
    </source>
</evidence>
<keyword evidence="1" id="KW-0732">Signal</keyword>
<keyword evidence="5" id="KW-1185">Reference proteome</keyword>
<dbReference type="NCBIfam" id="NF035944">
    <property type="entry name" value="PEPxxWA-CTERM"/>
    <property type="match status" value="1"/>
</dbReference>
<feature type="domain" description="Ice-binding protein C-terminal" evidence="2">
    <location>
        <begin position="281"/>
        <end position="305"/>
    </location>
</feature>
<dbReference type="EMBL" id="WHUF01000003">
    <property type="protein sequence ID" value="MQA20475.1"/>
    <property type="molecule type" value="Genomic_DNA"/>
</dbReference>
<protein>
    <submittedName>
        <fullName evidence="4">Choice-of-anchor A family protein</fullName>
    </submittedName>
</protein>
<dbReference type="Pfam" id="PF07589">
    <property type="entry name" value="PEP-CTERM"/>
    <property type="match status" value="1"/>
</dbReference>
<dbReference type="InterPro" id="IPR026588">
    <property type="entry name" value="Choice_anch_A"/>
</dbReference>
<accession>A0A843S7S2</accession>
<feature type="chain" id="PRO_5032678735" evidence="1">
    <location>
        <begin position="25"/>
        <end position="311"/>
    </location>
</feature>
<evidence type="ECO:0000313" key="5">
    <source>
        <dbReference type="Proteomes" id="UP000444318"/>
    </source>
</evidence>
<comment type="caution">
    <text evidence="4">The sequence shown here is derived from an EMBL/GenBank/DDBJ whole genome shotgun (WGS) entry which is preliminary data.</text>
</comment>
<dbReference type="NCBIfam" id="TIGR02595">
    <property type="entry name" value="PEP_CTERM"/>
    <property type="match status" value="1"/>
</dbReference>
<dbReference type="NCBIfam" id="TIGR04215">
    <property type="entry name" value="choice_anch_A"/>
    <property type="match status" value="1"/>
</dbReference>
<feature type="signal peptide" evidence="1">
    <location>
        <begin position="1"/>
        <end position="24"/>
    </location>
</feature>
<evidence type="ECO:0000256" key="1">
    <source>
        <dbReference type="SAM" id="SignalP"/>
    </source>
</evidence>